<keyword evidence="2" id="KW-1185">Reference proteome</keyword>
<proteinExistence type="predicted"/>
<evidence type="ECO:0000313" key="1">
    <source>
        <dbReference type="EMBL" id="MBB4649450.1"/>
    </source>
</evidence>
<gene>
    <name evidence="1" type="ORF">GGQ99_001172</name>
</gene>
<evidence type="ECO:0000313" key="2">
    <source>
        <dbReference type="Proteomes" id="UP000539538"/>
    </source>
</evidence>
<dbReference type="Proteomes" id="UP000539538">
    <property type="component" value="Unassembled WGS sequence"/>
</dbReference>
<reference evidence="1 2" key="1">
    <citation type="submission" date="2020-08" db="EMBL/GenBank/DDBJ databases">
        <title>Genomic Encyclopedia of Type Strains, Phase IV (KMG-IV): sequencing the most valuable type-strain genomes for metagenomic binning, comparative biology and taxonomic classification.</title>
        <authorList>
            <person name="Goeker M."/>
        </authorList>
    </citation>
    <scope>NUCLEOTIDE SEQUENCE [LARGE SCALE GENOMIC DNA]</scope>
    <source>
        <strain evidence="1 2">DSM 7050</strain>
    </source>
</reference>
<name>A0ABR6KYD1_9HYPH</name>
<organism evidence="1 2">
    <name type="scientific">Aminobacter niigataensis</name>
    <dbReference type="NCBI Taxonomy" id="83265"/>
    <lineage>
        <taxon>Bacteria</taxon>
        <taxon>Pseudomonadati</taxon>
        <taxon>Pseudomonadota</taxon>
        <taxon>Alphaproteobacteria</taxon>
        <taxon>Hyphomicrobiales</taxon>
        <taxon>Phyllobacteriaceae</taxon>
        <taxon>Aminobacter</taxon>
    </lineage>
</organism>
<sequence>MRYVIVIMCGALFLVWDVFYNHGNAIGTTVTEVHRVVRMVTG</sequence>
<dbReference type="RefSeq" id="WP_256371626.1">
    <property type="nucleotide sequence ID" value="NZ_BAAAVZ010000003.1"/>
</dbReference>
<dbReference type="EMBL" id="JACHOT010000001">
    <property type="protein sequence ID" value="MBB4649450.1"/>
    <property type="molecule type" value="Genomic_DNA"/>
</dbReference>
<protein>
    <submittedName>
        <fullName evidence="1">Uncharacterized protein</fullName>
    </submittedName>
</protein>
<accession>A0ABR6KYD1</accession>
<comment type="caution">
    <text evidence="1">The sequence shown here is derived from an EMBL/GenBank/DDBJ whole genome shotgun (WGS) entry which is preliminary data.</text>
</comment>